<proteinExistence type="predicted"/>
<dbReference type="AlphaFoldDB" id="A0A0C2NTU2"/>
<evidence type="ECO:0000313" key="2">
    <source>
        <dbReference type="EMBL" id="NFF88877.1"/>
    </source>
</evidence>
<evidence type="ECO:0000313" key="4">
    <source>
        <dbReference type="Proteomes" id="UP000472355"/>
    </source>
</evidence>
<dbReference type="EMBL" id="SWVK01000007">
    <property type="protein sequence ID" value="NFN34802.1"/>
    <property type="molecule type" value="Genomic_DNA"/>
</dbReference>
<dbReference type="InterPro" id="IPR021377">
    <property type="entry name" value="DUF3006"/>
</dbReference>
<name>A0A0C2NTU2_CLOBO</name>
<reference evidence="5 6" key="2">
    <citation type="submission" date="2019-04" db="EMBL/GenBank/DDBJ databases">
        <title>Genome sequencing of Clostridium botulinum Groups I-IV and Clostridium butyricum.</title>
        <authorList>
            <person name="Brunt J."/>
            <person name="Van Vliet A.H.M."/>
            <person name="Stringer S.C."/>
            <person name="Carter A.T."/>
            <person name="Peck M.W."/>
        </authorList>
    </citation>
    <scope>NUCLEOTIDE SEQUENCE [LARGE SCALE GENOMIC DNA]</scope>
    <source>
        <strain evidence="2 6">1605</strain>
        <strain evidence="3 5">CB-K-33E</strain>
    </source>
</reference>
<dbReference type="EMBL" id="SGKU01000041">
    <property type="protein sequence ID" value="NFA43524.1"/>
    <property type="molecule type" value="Genomic_DNA"/>
</dbReference>
<dbReference type="OrthoDB" id="164847at2"/>
<dbReference type="Proteomes" id="UP000476820">
    <property type="component" value="Unassembled WGS sequence"/>
</dbReference>
<sequence length="72" mass="8444">MGDKYIVDRIEENHVILESFNGDMIDIMRSKTKGDIKDGDILIKNGDIFIIDVEETLKRKQAINKMMKNMWK</sequence>
<dbReference type="RefSeq" id="WP_012449984.1">
    <property type="nucleotide sequence ID" value="NZ_CP010520.1"/>
</dbReference>
<dbReference type="EMBL" id="SWOV01000042">
    <property type="protein sequence ID" value="NFF88877.1"/>
    <property type="molecule type" value="Genomic_DNA"/>
</dbReference>
<dbReference type="Pfam" id="PF11213">
    <property type="entry name" value="DUF3006"/>
    <property type="match status" value="1"/>
</dbReference>
<evidence type="ECO:0000313" key="5">
    <source>
        <dbReference type="Proteomes" id="UP000473681"/>
    </source>
</evidence>
<comment type="caution">
    <text evidence="1">The sequence shown here is derived from an EMBL/GenBank/DDBJ whole genome shotgun (WGS) entry which is preliminary data.</text>
</comment>
<evidence type="ECO:0000313" key="3">
    <source>
        <dbReference type="EMBL" id="NFN34802.1"/>
    </source>
</evidence>
<reference evidence="1 4" key="1">
    <citation type="submission" date="2019-02" db="EMBL/GenBank/DDBJ databases">
        <title>Genome sequencing of Clostridium botulinum clinical isolates.</title>
        <authorList>
            <person name="Brunt J."/>
            <person name="Van Vliet A.H.M."/>
            <person name="Stringer S.C."/>
            <person name="Grant K.A."/>
            <person name="Carter A.C."/>
            <person name="Peck M.W."/>
        </authorList>
    </citation>
    <scope>NUCLEOTIDE SEQUENCE [LARGE SCALE GENOMIC DNA]</scope>
    <source>
        <strain evidence="1 4">H113700579</strain>
    </source>
</reference>
<dbReference type="Proteomes" id="UP000473681">
    <property type="component" value="Unassembled WGS sequence"/>
</dbReference>
<accession>A0A0C2NTU2</accession>
<evidence type="ECO:0000313" key="1">
    <source>
        <dbReference type="EMBL" id="NFA43524.1"/>
    </source>
</evidence>
<gene>
    <name evidence="1" type="ORF">EXM65_13285</name>
    <name evidence="2" type="ORF">FC774_13535</name>
    <name evidence="3" type="ORF">FDB51_06560</name>
</gene>
<organism evidence="1 4">
    <name type="scientific">Clostridium botulinum</name>
    <dbReference type="NCBI Taxonomy" id="1491"/>
    <lineage>
        <taxon>Bacteria</taxon>
        <taxon>Bacillati</taxon>
        <taxon>Bacillota</taxon>
        <taxon>Clostridia</taxon>
        <taxon>Eubacteriales</taxon>
        <taxon>Clostridiaceae</taxon>
        <taxon>Clostridium</taxon>
    </lineage>
</organism>
<evidence type="ECO:0000313" key="6">
    <source>
        <dbReference type="Proteomes" id="UP000476820"/>
    </source>
</evidence>
<protein>
    <submittedName>
        <fullName evidence="1">DUF3006 domain-containing protein</fullName>
    </submittedName>
</protein>
<dbReference type="Proteomes" id="UP000472355">
    <property type="component" value="Unassembled WGS sequence"/>
</dbReference>